<gene>
    <name evidence="4" type="ORF">BDV95DRAFT_601155</name>
</gene>
<comment type="caution">
    <text evidence="4">The sequence shown here is derived from an EMBL/GenBank/DDBJ whole genome shotgun (WGS) entry which is preliminary data.</text>
</comment>
<protein>
    <recommendedName>
        <fullName evidence="6">Apple domain-containing protein</fullName>
    </recommendedName>
</protein>
<feature type="chain" id="PRO_5028887511" description="Apple domain-containing protein" evidence="3">
    <location>
        <begin position="23"/>
        <end position="326"/>
    </location>
</feature>
<evidence type="ECO:0008006" key="6">
    <source>
        <dbReference type="Google" id="ProtNLM"/>
    </source>
</evidence>
<accession>A0A7C8IFR4</accession>
<dbReference type="Proteomes" id="UP000481861">
    <property type="component" value="Unassembled WGS sequence"/>
</dbReference>
<name>A0A7C8IFR4_9PLEO</name>
<evidence type="ECO:0000256" key="2">
    <source>
        <dbReference type="SAM" id="Phobius"/>
    </source>
</evidence>
<keyword evidence="5" id="KW-1185">Reference proteome</keyword>
<feature type="region of interest" description="Disordered" evidence="1">
    <location>
        <begin position="148"/>
        <end position="209"/>
    </location>
</feature>
<feature type="compositionally biased region" description="Low complexity" evidence="1">
    <location>
        <begin position="155"/>
        <end position="194"/>
    </location>
</feature>
<feature type="compositionally biased region" description="Polar residues" evidence="1">
    <location>
        <begin position="316"/>
        <end position="326"/>
    </location>
</feature>
<keyword evidence="2" id="KW-1133">Transmembrane helix</keyword>
<keyword evidence="2" id="KW-0812">Transmembrane</keyword>
<proteinExistence type="predicted"/>
<sequence length="326" mass="33840">MPTLQASWSLCTWFLAIAYAAAQSGCAGDTSTYDEQGLSVDFQNLCGKDITAQVDFMDPTNEATWSQCLARCVEKEPLCYGFDFTPLDTAPFNCWLMNGTFAVDTAVSQPYAVDAAMLGSELLAGLSEDCKSMGLVGCFEKNGRLGTETATAEKTPSSTSPPVTAAAAPPSTTSDALGPTTIVVTVTAGGATSPSAPPSPESKRRGLSTGAKAGIGAGIGVIALLGAITGGFLLLQRRNQRALGAPANIAHTGGVSEKMVDEDARAGGARSELSAQQDAYRRSELEDPRASLVAEGRHDGLRLELDSRSTSRQTHELSGSGSGFSR</sequence>
<dbReference type="AlphaFoldDB" id="A0A7C8IFR4"/>
<evidence type="ECO:0000256" key="1">
    <source>
        <dbReference type="SAM" id="MobiDB-lite"/>
    </source>
</evidence>
<feature type="compositionally biased region" description="Basic and acidic residues" evidence="1">
    <location>
        <begin position="279"/>
        <end position="315"/>
    </location>
</feature>
<evidence type="ECO:0000313" key="4">
    <source>
        <dbReference type="EMBL" id="KAF2878517.1"/>
    </source>
</evidence>
<evidence type="ECO:0000313" key="5">
    <source>
        <dbReference type="Proteomes" id="UP000481861"/>
    </source>
</evidence>
<keyword evidence="3" id="KW-0732">Signal</keyword>
<dbReference type="OrthoDB" id="3793482at2759"/>
<evidence type="ECO:0000256" key="3">
    <source>
        <dbReference type="SAM" id="SignalP"/>
    </source>
</evidence>
<reference evidence="4 5" key="1">
    <citation type="submission" date="2020-01" db="EMBL/GenBank/DDBJ databases">
        <authorList>
            <consortium name="DOE Joint Genome Institute"/>
            <person name="Haridas S."/>
            <person name="Albert R."/>
            <person name="Binder M."/>
            <person name="Bloem J."/>
            <person name="Labutti K."/>
            <person name="Salamov A."/>
            <person name="Andreopoulos B."/>
            <person name="Baker S.E."/>
            <person name="Barry K."/>
            <person name="Bills G."/>
            <person name="Bluhm B.H."/>
            <person name="Cannon C."/>
            <person name="Castanera R."/>
            <person name="Culley D.E."/>
            <person name="Daum C."/>
            <person name="Ezra D."/>
            <person name="Gonzalez J.B."/>
            <person name="Henrissat B."/>
            <person name="Kuo A."/>
            <person name="Liang C."/>
            <person name="Lipzen A."/>
            <person name="Lutzoni F."/>
            <person name="Magnuson J."/>
            <person name="Mondo S."/>
            <person name="Nolan M."/>
            <person name="Ohm R."/>
            <person name="Pangilinan J."/>
            <person name="Park H.-J.H."/>
            <person name="Ramirez L."/>
            <person name="Alfaro M."/>
            <person name="Sun H."/>
            <person name="Tritt A."/>
            <person name="Yoshinaga Y."/>
            <person name="Zwiers L.-H.L."/>
            <person name="Turgeon B.G."/>
            <person name="Goodwin S.B."/>
            <person name="Spatafora J.W."/>
            <person name="Crous P.W."/>
            <person name="Grigoriev I.V."/>
        </authorList>
    </citation>
    <scope>NUCLEOTIDE SEQUENCE [LARGE SCALE GENOMIC DNA]</scope>
    <source>
        <strain evidence="4 5">CBS 611.86</strain>
    </source>
</reference>
<feature type="transmembrane region" description="Helical" evidence="2">
    <location>
        <begin position="213"/>
        <end position="235"/>
    </location>
</feature>
<dbReference type="EMBL" id="JAADJZ010000001">
    <property type="protein sequence ID" value="KAF2878517.1"/>
    <property type="molecule type" value="Genomic_DNA"/>
</dbReference>
<organism evidence="4 5">
    <name type="scientific">Massariosphaeria phaeospora</name>
    <dbReference type="NCBI Taxonomy" id="100035"/>
    <lineage>
        <taxon>Eukaryota</taxon>
        <taxon>Fungi</taxon>
        <taxon>Dikarya</taxon>
        <taxon>Ascomycota</taxon>
        <taxon>Pezizomycotina</taxon>
        <taxon>Dothideomycetes</taxon>
        <taxon>Pleosporomycetidae</taxon>
        <taxon>Pleosporales</taxon>
        <taxon>Pleosporales incertae sedis</taxon>
        <taxon>Massariosphaeria</taxon>
    </lineage>
</organism>
<feature type="signal peptide" evidence="3">
    <location>
        <begin position="1"/>
        <end position="22"/>
    </location>
</feature>
<keyword evidence="2" id="KW-0472">Membrane</keyword>
<feature type="region of interest" description="Disordered" evidence="1">
    <location>
        <begin position="254"/>
        <end position="326"/>
    </location>
</feature>